<accession>A0A291B901</accession>
<proteinExistence type="predicted"/>
<dbReference type="AlphaFoldDB" id="A0A291B901"/>
<reference evidence="2" key="1">
    <citation type="submission" date="2017-04" db="EMBL/GenBank/DDBJ databases">
        <title>Genome evolution of the luminous symbionts of deep sea anglerfish.</title>
        <authorList>
            <person name="Hendry T.A."/>
        </authorList>
    </citation>
    <scope>NUCLEOTIDE SEQUENCE [LARGE SCALE GENOMIC DNA]</scope>
</reference>
<dbReference type="EMBL" id="CP020660">
    <property type="protein sequence ID" value="ATF09488.1"/>
    <property type="molecule type" value="Genomic_DNA"/>
</dbReference>
<evidence type="ECO:0000313" key="1">
    <source>
        <dbReference type="EMBL" id="ATF09488.1"/>
    </source>
</evidence>
<dbReference type="Proteomes" id="UP000218160">
    <property type="component" value="Chromosome 1"/>
</dbReference>
<evidence type="ECO:0000313" key="2">
    <source>
        <dbReference type="Proteomes" id="UP000218160"/>
    </source>
</evidence>
<keyword evidence="2" id="KW-1185">Reference proteome</keyword>
<protein>
    <submittedName>
        <fullName evidence="1">Mobile element protein</fullName>
    </submittedName>
</protein>
<gene>
    <name evidence="1" type="ORF">BTN50_0984</name>
</gene>
<dbReference type="KEGG" id="elux:BTN50_0984"/>
<organism evidence="1 2">
    <name type="scientific">Candidatus Enterovibrio altilux</name>
    <dbReference type="NCBI Taxonomy" id="1927128"/>
    <lineage>
        <taxon>Bacteria</taxon>
        <taxon>Pseudomonadati</taxon>
        <taxon>Pseudomonadota</taxon>
        <taxon>Gammaproteobacteria</taxon>
        <taxon>Vibrionales</taxon>
        <taxon>Vibrionaceae</taxon>
        <taxon>Enterovibrio</taxon>
    </lineage>
</organism>
<name>A0A291B901_9GAMM</name>
<sequence>MPFSCPHYSCISKSAKIVNATFKMKTKGTIKHLLIDSTG</sequence>